<dbReference type="EMBL" id="AP025293">
    <property type="protein sequence ID" value="BDD01077.1"/>
    <property type="molecule type" value="Genomic_DNA"/>
</dbReference>
<dbReference type="InterPro" id="IPR050883">
    <property type="entry name" value="PNGase"/>
</dbReference>
<evidence type="ECO:0000256" key="3">
    <source>
        <dbReference type="ARBA" id="ARBA00022837"/>
    </source>
</evidence>
<dbReference type="NCBIfam" id="TIGR01180">
    <property type="entry name" value="aman2_put"/>
    <property type="match status" value="1"/>
</dbReference>
<evidence type="ECO:0000313" key="6">
    <source>
        <dbReference type="EMBL" id="BDD01077.1"/>
    </source>
</evidence>
<dbReference type="SUPFAM" id="SSF48208">
    <property type="entry name" value="Six-hairpin glycosidases"/>
    <property type="match status" value="1"/>
</dbReference>
<evidence type="ECO:0000313" key="7">
    <source>
        <dbReference type="Proteomes" id="UP001354989"/>
    </source>
</evidence>
<dbReference type="Pfam" id="PF07971">
    <property type="entry name" value="Glyco_hydro_92"/>
    <property type="match status" value="1"/>
</dbReference>
<reference evidence="6 7" key="1">
    <citation type="submission" date="2021-12" db="EMBL/GenBank/DDBJ databases">
        <title>Genome sequencing of bacteria with rrn-lacking chromosome and rrn-plasmid.</title>
        <authorList>
            <person name="Anda M."/>
            <person name="Iwasaki W."/>
        </authorList>
    </citation>
    <scope>NUCLEOTIDE SEQUENCE [LARGE SCALE GENOMIC DNA]</scope>
    <source>
        <strain evidence="6 7">NBRC 101262</strain>
        <plasmid evidence="6 7">pPP1</plasmid>
    </source>
</reference>
<dbReference type="InterPro" id="IPR012939">
    <property type="entry name" value="Glyco_hydro_92"/>
</dbReference>
<dbReference type="PANTHER" id="PTHR12143:SF39">
    <property type="entry name" value="SECRETED PROTEIN"/>
    <property type="match status" value="1"/>
</dbReference>
<sequence length="784" mass="86427">MKKRFLLFVGLIIGLVYEGFAQPLVSMVNPNIGASHARWFFYTPAAVPFGMAKPAPSTDASYGNRWGWEAVGYDNEHHSIEGFSCFHEFQIGGISLMPVVGQGPTVPSTLEHPDQGYRSRFDKNSEVAQPGYYRVVLTDAPIEAELTATKRVAFQRFNFGDATDARLIFDVGHQQGESGKVMDAFVQQIDEKHVQGYVITAPEYVKAYQPGATVKMYFFAALDKKIVASEVFRDDKVLSSPMAGQGPGIGIRLNFGDLQGEALTAKIGLSYTSCANAANNLKVEADSMNFEQARVQAQADWEQALGKITLTGGKEVDQRKFYTGLFHALLGRGLSSDANGQYPKNDGTVGQIALNAQGTPAYHHYNTDAVWGAFWNLTQLWSLVYPQYFHDFVQTQLDHFKDSGWLSDGLAAGKFVSGVGTNFTGLVVSSALLKGVGTYDDSLAYAAVRKNELEWRERVPGAGKADVKVFVEKGYVPLSYNNKYYSGSGVDGSSFGASHTMEYSFSAHAAKALAEKLGHPQDAKTFERLSHGWEQLYDAETGMIRPIWTSGEKLEPFDPKAAWAGFQEGNALQYTFYVPHEPERLIEKIGQDQFVSRLNKLLAEAEKGAFCGHFEGEKSAFSGVEAGYNHGNQPSLHMAYLFNKAGDFADTQYWVRAICNGFYGYDLIHGYGYGQDEDQGQLGAWYVMASMGLFDLQGGATADPQFQLSTPLFDRVHISLDQDFYPGKSVDIVLKGAKSKGTYLSKAQWNGTPVRDGQLPWFELIQGGILELKTQSKRPAQQPF</sequence>
<dbReference type="Pfam" id="PF17678">
    <property type="entry name" value="Glyco_hydro_92N"/>
    <property type="match status" value="1"/>
</dbReference>
<evidence type="ECO:0000259" key="5">
    <source>
        <dbReference type="Pfam" id="PF17678"/>
    </source>
</evidence>
<dbReference type="InterPro" id="IPR041371">
    <property type="entry name" value="GH92_N"/>
</dbReference>
<dbReference type="InterPro" id="IPR005887">
    <property type="entry name" value="GH92_a_mannosidase_put"/>
</dbReference>
<comment type="cofactor">
    <cofactor evidence="1">
        <name>Ca(2+)</name>
        <dbReference type="ChEBI" id="CHEBI:29108"/>
    </cofactor>
</comment>
<name>A0ABM7VJB3_9BACT</name>
<dbReference type="Gene3D" id="1.20.1050.60">
    <property type="entry name" value="alpha-1,2-mannosidase"/>
    <property type="match status" value="1"/>
</dbReference>
<dbReference type="InterPro" id="IPR008928">
    <property type="entry name" value="6-hairpin_glycosidase_sf"/>
</dbReference>
<organism evidence="6 7">
    <name type="scientific">Persicobacter psychrovividus</name>
    <dbReference type="NCBI Taxonomy" id="387638"/>
    <lineage>
        <taxon>Bacteria</taxon>
        <taxon>Pseudomonadati</taxon>
        <taxon>Bacteroidota</taxon>
        <taxon>Cytophagia</taxon>
        <taxon>Cytophagales</taxon>
        <taxon>Persicobacteraceae</taxon>
        <taxon>Persicobacter</taxon>
    </lineage>
</organism>
<keyword evidence="7" id="KW-1185">Reference proteome</keyword>
<feature type="domain" description="Glycosyl hydrolase family 92" evidence="4">
    <location>
        <begin position="276"/>
        <end position="774"/>
    </location>
</feature>
<protein>
    <recommendedName>
        <fullName evidence="8">Alpha-1,2-mannosidase</fullName>
    </recommendedName>
</protein>
<gene>
    <name evidence="6" type="ORF">PEPS_33570</name>
</gene>
<dbReference type="Gene3D" id="3.30.2080.10">
    <property type="entry name" value="GH92 mannosidase domain"/>
    <property type="match status" value="1"/>
</dbReference>
<evidence type="ECO:0000256" key="1">
    <source>
        <dbReference type="ARBA" id="ARBA00001913"/>
    </source>
</evidence>
<comment type="subunit">
    <text evidence="2">Monomer.</text>
</comment>
<feature type="domain" description="Glycosyl hydrolase family 92 N-terminal" evidence="5">
    <location>
        <begin position="27"/>
        <end position="270"/>
    </location>
</feature>
<accession>A0ABM7VJB3</accession>
<proteinExistence type="predicted"/>
<dbReference type="PANTHER" id="PTHR12143">
    <property type="entry name" value="PEPTIDE N-GLYCANASE PNGASE -RELATED"/>
    <property type="match status" value="1"/>
</dbReference>
<evidence type="ECO:0000259" key="4">
    <source>
        <dbReference type="Pfam" id="PF07971"/>
    </source>
</evidence>
<dbReference type="Gene3D" id="2.70.98.10">
    <property type="match status" value="1"/>
</dbReference>
<keyword evidence="6" id="KW-0614">Plasmid</keyword>
<dbReference type="Gene3D" id="1.20.1610.10">
    <property type="entry name" value="alpha-1,2-mannosidases domains"/>
    <property type="match status" value="1"/>
</dbReference>
<dbReference type="RefSeq" id="WP_338398264.1">
    <property type="nucleotide sequence ID" value="NZ_AP025293.1"/>
</dbReference>
<evidence type="ECO:0000256" key="2">
    <source>
        <dbReference type="ARBA" id="ARBA00011245"/>
    </source>
</evidence>
<dbReference type="Proteomes" id="UP001354989">
    <property type="component" value="Plasmid pPP1"/>
</dbReference>
<evidence type="ECO:0008006" key="8">
    <source>
        <dbReference type="Google" id="ProtNLM"/>
    </source>
</evidence>
<dbReference type="InterPro" id="IPR014718">
    <property type="entry name" value="GH-type_carb-bd"/>
</dbReference>
<geneLocation type="plasmid" evidence="6 7">
    <name>pPP1</name>
</geneLocation>
<keyword evidence="3" id="KW-0106">Calcium</keyword>